<evidence type="ECO:0000256" key="1">
    <source>
        <dbReference type="SAM" id="MobiDB-lite"/>
    </source>
</evidence>
<gene>
    <name evidence="2" type="ORF">E4U43_007574</name>
</gene>
<dbReference type="EMBL" id="SRPW01000068">
    <property type="protein sequence ID" value="KAG6018101.1"/>
    <property type="molecule type" value="Genomic_DNA"/>
</dbReference>
<proteinExistence type="predicted"/>
<feature type="region of interest" description="Disordered" evidence="1">
    <location>
        <begin position="155"/>
        <end position="177"/>
    </location>
</feature>
<evidence type="ECO:0000313" key="2">
    <source>
        <dbReference type="EMBL" id="KAG6018101.1"/>
    </source>
</evidence>
<feature type="region of interest" description="Disordered" evidence="1">
    <location>
        <begin position="114"/>
        <end position="135"/>
    </location>
</feature>
<reference evidence="2" key="1">
    <citation type="journal article" date="2020" name="bioRxiv">
        <title>Whole genome comparisons of ergot fungi reveals the divergence and evolution of species within the genus Claviceps are the result of varying mechanisms driving genome evolution and host range expansion.</title>
        <authorList>
            <person name="Wyka S.A."/>
            <person name="Mondo S.J."/>
            <person name="Liu M."/>
            <person name="Dettman J."/>
            <person name="Nalam V."/>
            <person name="Broders K.D."/>
        </authorList>
    </citation>
    <scope>NUCLEOTIDE SEQUENCE</scope>
    <source>
        <strain evidence="2">CCC 602</strain>
    </source>
</reference>
<comment type="caution">
    <text evidence="2">The sequence shown here is derived from an EMBL/GenBank/DDBJ whole genome shotgun (WGS) entry which is preliminary data.</text>
</comment>
<accession>A0A9P7NJ04</accession>
<feature type="compositionally biased region" description="Basic and acidic residues" evidence="1">
    <location>
        <begin position="114"/>
        <end position="124"/>
    </location>
</feature>
<name>A0A9P7NJ04_9HYPO</name>
<organism evidence="2 3">
    <name type="scientific">Claviceps pusilla</name>
    <dbReference type="NCBI Taxonomy" id="123648"/>
    <lineage>
        <taxon>Eukaryota</taxon>
        <taxon>Fungi</taxon>
        <taxon>Dikarya</taxon>
        <taxon>Ascomycota</taxon>
        <taxon>Pezizomycotina</taxon>
        <taxon>Sordariomycetes</taxon>
        <taxon>Hypocreomycetidae</taxon>
        <taxon>Hypocreales</taxon>
        <taxon>Clavicipitaceae</taxon>
        <taxon>Claviceps</taxon>
    </lineage>
</organism>
<protein>
    <submittedName>
        <fullName evidence="2">Uncharacterized protein</fullName>
    </submittedName>
</protein>
<keyword evidence="3" id="KW-1185">Reference proteome</keyword>
<dbReference type="Proteomes" id="UP000748025">
    <property type="component" value="Unassembled WGS sequence"/>
</dbReference>
<sequence length="231" mass="26083">MLGHRLIRSFSTSGKVHTSSVSQLRQSRRAPLRCMRNVSAERDLAETRHRNNALLDAYGGRSSLEELETARQLPEYTCEVVRHLDVTVDVSLAERGKRPATLNPYINYFRDQDQRERTRTETKVRTAGRRSQNPASSLGSIFAVLIQDRPSFGSHGQMSSANYNTTPGMAPKYSTSTPSSSFKQEYFVDSLSPGQCTAPAIFPPQSHWHTHISDNSWRLNNLRYCGLSHRV</sequence>
<evidence type="ECO:0000313" key="3">
    <source>
        <dbReference type="Proteomes" id="UP000748025"/>
    </source>
</evidence>
<dbReference type="AlphaFoldDB" id="A0A9P7NJ04"/>
<dbReference type="OrthoDB" id="4338954at2759"/>